<evidence type="ECO:0008006" key="3">
    <source>
        <dbReference type="Google" id="ProtNLM"/>
    </source>
</evidence>
<dbReference type="Gene3D" id="1.10.3230.30">
    <property type="entry name" value="Phage gp6-like head-tail connector protein"/>
    <property type="match status" value="1"/>
</dbReference>
<dbReference type="Pfam" id="PF05135">
    <property type="entry name" value="Phage_connect_1"/>
    <property type="match status" value="1"/>
</dbReference>
<dbReference type="RefSeq" id="WP_136538593.1">
    <property type="nucleotide sequence ID" value="NZ_STGU01000002.1"/>
</dbReference>
<comment type="caution">
    <text evidence="1">The sequence shown here is derived from an EMBL/GenBank/DDBJ whole genome shotgun (WGS) entry which is preliminary data.</text>
</comment>
<dbReference type="Proteomes" id="UP000307378">
    <property type="component" value="Unassembled WGS sequence"/>
</dbReference>
<gene>
    <name evidence="1" type="ORF">FAA86_04730</name>
</gene>
<reference evidence="1 2" key="1">
    <citation type="submission" date="2019-04" db="EMBL/GenBank/DDBJ databases">
        <title>genome sequence of strain W3.</title>
        <authorList>
            <person name="Gao J."/>
            <person name="Sun J."/>
        </authorList>
    </citation>
    <scope>NUCLEOTIDE SEQUENCE [LARGE SCALE GENOMIC DNA]</scope>
    <source>
        <strain evidence="1 2">W3</strain>
    </source>
</reference>
<dbReference type="InterPro" id="IPR011738">
    <property type="entry name" value="Phage_CHP"/>
</dbReference>
<dbReference type="AlphaFoldDB" id="A0A4S8Q1S7"/>
<accession>A0A4S8Q1S7</accession>
<protein>
    <recommendedName>
        <fullName evidence="3">Phage gp6-like head-tail connector protein</fullName>
    </recommendedName>
</protein>
<proteinExistence type="predicted"/>
<sequence length="189" mass="20321">MTIIELTSPAVEPLTLVEVRAHLRLETEEEDALLAALAIVAREHLERETGLVLAARDFRLCLDDWPADGIAMIPRGPVRAVSSVTVYDGEGEPQAVDIAGHLLDGEARPARLWLRAVPEPGRAMNGIEVEFSAGFGESGADVPETLKRAMLLHVAAMFATRGVVAAEAQPAVVPPGYDRLIAPFCRRGL</sequence>
<dbReference type="NCBIfam" id="TIGR02215">
    <property type="entry name" value="phage_chp_gp8"/>
    <property type="match status" value="1"/>
</dbReference>
<dbReference type="InterPro" id="IPR021146">
    <property type="entry name" value="Phage_gp6-like_head-tail"/>
</dbReference>
<organism evidence="1 2">
    <name type="scientific">Rhizobium rosettiformans W3</name>
    <dbReference type="NCBI Taxonomy" id="538378"/>
    <lineage>
        <taxon>Bacteria</taxon>
        <taxon>Pseudomonadati</taxon>
        <taxon>Pseudomonadota</taxon>
        <taxon>Alphaproteobacteria</taxon>
        <taxon>Hyphomicrobiales</taxon>
        <taxon>Rhizobiaceae</taxon>
        <taxon>Rhizobium/Agrobacterium group</taxon>
        <taxon>Rhizobium</taxon>
    </lineage>
</organism>
<evidence type="ECO:0000313" key="1">
    <source>
        <dbReference type="EMBL" id="THV38107.1"/>
    </source>
</evidence>
<dbReference type="CDD" id="cd08054">
    <property type="entry name" value="gp6"/>
    <property type="match status" value="1"/>
</dbReference>
<evidence type="ECO:0000313" key="2">
    <source>
        <dbReference type="Proteomes" id="UP000307378"/>
    </source>
</evidence>
<name>A0A4S8Q1S7_9HYPH</name>
<dbReference type="EMBL" id="STGU01000002">
    <property type="protein sequence ID" value="THV38107.1"/>
    <property type="molecule type" value="Genomic_DNA"/>
</dbReference>